<dbReference type="Pfam" id="PF00196">
    <property type="entry name" value="GerE"/>
    <property type="match status" value="1"/>
</dbReference>
<dbReference type="PROSITE" id="PS50043">
    <property type="entry name" value="HTH_LUXR_2"/>
    <property type="match status" value="1"/>
</dbReference>
<comment type="caution">
    <text evidence="5">The sequence shown here is derived from an EMBL/GenBank/DDBJ whole genome shotgun (WGS) entry which is preliminary data.</text>
</comment>
<dbReference type="InterPro" id="IPR039420">
    <property type="entry name" value="WalR-like"/>
</dbReference>
<dbReference type="SUPFAM" id="SSF46894">
    <property type="entry name" value="C-terminal effector domain of the bipartite response regulators"/>
    <property type="match status" value="1"/>
</dbReference>
<feature type="domain" description="HTH luxR-type" evidence="3">
    <location>
        <begin position="173"/>
        <end position="238"/>
    </location>
</feature>
<dbReference type="EMBL" id="MOXD01000004">
    <property type="protein sequence ID" value="OMQ23680.1"/>
    <property type="molecule type" value="Genomic_DNA"/>
</dbReference>
<evidence type="ECO:0000259" key="4">
    <source>
        <dbReference type="PROSITE" id="PS50110"/>
    </source>
</evidence>
<name>A0A1S8CK35_9GAMM</name>
<evidence type="ECO:0000313" key="5">
    <source>
        <dbReference type="EMBL" id="OMQ23680.1"/>
    </source>
</evidence>
<keyword evidence="6" id="KW-1185">Reference proteome</keyword>
<evidence type="ECO:0000259" key="3">
    <source>
        <dbReference type="PROSITE" id="PS50043"/>
    </source>
</evidence>
<dbReference type="OrthoDB" id="9780593at2"/>
<evidence type="ECO:0008006" key="7">
    <source>
        <dbReference type="Google" id="ProtNLM"/>
    </source>
</evidence>
<dbReference type="InterPro" id="IPR000792">
    <property type="entry name" value="Tscrpt_reg_LuxR_C"/>
</dbReference>
<dbReference type="Gene3D" id="3.40.50.2300">
    <property type="match status" value="1"/>
</dbReference>
<keyword evidence="1" id="KW-0238">DNA-binding</keyword>
<proteinExistence type="predicted"/>
<dbReference type="Proteomes" id="UP000216021">
    <property type="component" value="Unassembled WGS sequence"/>
</dbReference>
<dbReference type="InterPro" id="IPR011006">
    <property type="entry name" value="CheY-like_superfamily"/>
</dbReference>
<dbReference type="InterPro" id="IPR036388">
    <property type="entry name" value="WH-like_DNA-bd_sf"/>
</dbReference>
<dbReference type="AlphaFoldDB" id="A0A1S8CK35"/>
<accession>A0A1S8CK35</accession>
<dbReference type="GO" id="GO:0000160">
    <property type="term" value="P:phosphorelay signal transduction system"/>
    <property type="evidence" value="ECO:0007669"/>
    <property type="project" value="InterPro"/>
</dbReference>
<organism evidence="5 6">
    <name type="scientific">Serratia oryzae</name>
    <dbReference type="NCBI Taxonomy" id="2034155"/>
    <lineage>
        <taxon>Bacteria</taxon>
        <taxon>Pseudomonadati</taxon>
        <taxon>Pseudomonadota</taxon>
        <taxon>Gammaproteobacteria</taxon>
        <taxon>Enterobacterales</taxon>
        <taxon>Yersiniaceae</taxon>
        <taxon>Serratia</taxon>
    </lineage>
</organism>
<dbReference type="SUPFAM" id="SSF52172">
    <property type="entry name" value="CheY-like"/>
    <property type="match status" value="1"/>
</dbReference>
<dbReference type="SMART" id="SM00421">
    <property type="entry name" value="HTH_LUXR"/>
    <property type="match status" value="1"/>
</dbReference>
<evidence type="ECO:0000256" key="2">
    <source>
        <dbReference type="PROSITE-ProRule" id="PRU00169"/>
    </source>
</evidence>
<dbReference type="PANTHER" id="PTHR43214">
    <property type="entry name" value="TWO-COMPONENT RESPONSE REGULATOR"/>
    <property type="match status" value="1"/>
</dbReference>
<dbReference type="GO" id="GO:0003677">
    <property type="term" value="F:DNA binding"/>
    <property type="evidence" value="ECO:0007669"/>
    <property type="project" value="UniProtKB-KW"/>
</dbReference>
<sequence length="243" mass="27492">MIKNNSVFFIEKESVLFEKQKTMSLRTNTRVVLIDGCSLVMQGIEKLLNTLPFSLNIDNHSQNNNELKPVFTGRKIDVVISGLFGTQNDILNGLDLLNKVKELHPNVKIIVITQIKNTRILNFLANMGVDGLISCDESLDEMKDILTRVLQRKEKRIFSSTIKSQIPCLEYNTAINVSRLSCHEIRVVGAFLKGRSLHEISTFTSRSLKTVSHYKRSAMRKLGVQSDAMLLQYIEIIVGQRVG</sequence>
<evidence type="ECO:0000313" key="6">
    <source>
        <dbReference type="Proteomes" id="UP000216021"/>
    </source>
</evidence>
<protein>
    <recommendedName>
        <fullName evidence="7">HTH luxR-type domain-containing protein</fullName>
    </recommendedName>
</protein>
<dbReference type="InterPro" id="IPR001789">
    <property type="entry name" value="Sig_transdc_resp-reg_receiver"/>
</dbReference>
<evidence type="ECO:0000256" key="1">
    <source>
        <dbReference type="ARBA" id="ARBA00023125"/>
    </source>
</evidence>
<dbReference type="PROSITE" id="PS50110">
    <property type="entry name" value="RESPONSE_REGULATORY"/>
    <property type="match status" value="1"/>
</dbReference>
<dbReference type="InterPro" id="IPR016032">
    <property type="entry name" value="Sig_transdc_resp-reg_C-effctor"/>
</dbReference>
<dbReference type="PANTHER" id="PTHR43214:SF17">
    <property type="entry name" value="TRANSCRIPTIONAL REGULATORY PROTEIN RCSB"/>
    <property type="match status" value="1"/>
</dbReference>
<dbReference type="STRING" id="2034155.BMI79_09200"/>
<reference evidence="5 6" key="1">
    <citation type="submission" date="2016-11" db="EMBL/GenBank/DDBJ databases">
        <title>Rahnella oryzae sp. nov., isolated from rice root.</title>
        <authorList>
            <person name="Zhang X.-X."/>
            <person name="Zhang J."/>
        </authorList>
    </citation>
    <scope>NUCLEOTIDE SEQUENCE [LARGE SCALE GENOMIC DNA]</scope>
    <source>
        <strain evidence="5 6">J11-6</strain>
    </source>
</reference>
<dbReference type="Gene3D" id="1.10.10.10">
    <property type="entry name" value="Winged helix-like DNA-binding domain superfamily/Winged helix DNA-binding domain"/>
    <property type="match status" value="1"/>
</dbReference>
<dbReference type="RefSeq" id="WP_076941886.1">
    <property type="nucleotide sequence ID" value="NZ_MOXD01000004.1"/>
</dbReference>
<feature type="domain" description="Response regulatory" evidence="4">
    <location>
        <begin position="30"/>
        <end position="150"/>
    </location>
</feature>
<comment type="caution">
    <text evidence="2">Lacks conserved residue(s) required for the propagation of feature annotation.</text>
</comment>
<gene>
    <name evidence="5" type="ORF">BMI79_09200</name>
</gene>
<dbReference type="GO" id="GO:0006355">
    <property type="term" value="P:regulation of DNA-templated transcription"/>
    <property type="evidence" value="ECO:0007669"/>
    <property type="project" value="InterPro"/>
</dbReference>